<organism evidence="1">
    <name type="scientific">Rhynchosporium secalis</name>
    <name type="common">Barley scald fungus</name>
    <dbReference type="NCBI Taxonomy" id="38038"/>
    <lineage>
        <taxon>Eukaryota</taxon>
        <taxon>Fungi</taxon>
        <taxon>Dikarya</taxon>
        <taxon>Ascomycota</taxon>
        <taxon>Pezizomycotina</taxon>
        <taxon>Leotiomycetes</taxon>
        <taxon>Helotiales</taxon>
        <taxon>Ploettnerulaceae</taxon>
        <taxon>Rhynchosporium</taxon>
    </lineage>
</organism>
<dbReference type="RefSeq" id="YP_008965456.1">
    <property type="nucleotide sequence ID" value="NC_023128.1"/>
</dbReference>
<geneLocation type="mitochondrion" evidence="1"/>
<protein>
    <submittedName>
        <fullName evidence="1">Uncharacterized protein</fullName>
    </submittedName>
</protein>
<evidence type="ECO:0000313" key="1">
    <source>
        <dbReference type="EMBL" id="AHC02427.1"/>
    </source>
</evidence>
<dbReference type="AlphaFoldDB" id="V5W7F0"/>
<reference evidence="1" key="1">
    <citation type="submission" date="2013-09" db="EMBL/GenBank/DDBJ databases">
        <authorList>
            <person name="Torriani S.F.F."/>
            <person name="Penselin D."/>
            <person name="Knogge W."/>
            <person name="Felder M."/>
            <person name="Taudien S."/>
            <person name="Platzer M."/>
            <person name="McDonald B.A."/>
            <person name="Brunner P.C."/>
        </authorList>
    </citation>
    <scope>NUCLEOTIDE SEQUENCE</scope>
</reference>
<sequence>MVKINNTHYGGLSTSRFIRYPSMIRYPIFNNFPIRGIHNSPLITTHVKIHFKEITFSPKEFFFKDEFVNKLTLSLDLSSRYAVLFRVCYGNTSVYKMLGCQYALSISDYTHNYADLSSLHLTLLFRLNHSMDEYKYTADSISSIQIIAYKVRYTEEVSKLYSNSYNIDNLGHNIDLMDLPKNDLKLVDFIILPLTMDLNKYSTPLYLVIDEDSNIVKHILLDNYKDLIQMINKRRLKGDFTVASDSFVYNSENKKFVTIINKDTTIDNKNMHKINVITVDGGHIIDATDIYLTPNTFSRTINNVTKVIDIHNRSVVSSSIVVKLT</sequence>
<reference evidence="1" key="2">
    <citation type="journal article" date="2014" name="Fungal Genet. Biol.">
        <title>Comparative analysis of mitochondrial genomes from closely related Rhynchosporium species reveals extensive intron invasion.</title>
        <authorList>
            <person name="Torriani S.F."/>
            <person name="Penselin D."/>
            <person name="Knogge W."/>
            <person name="Felder M."/>
            <person name="Taudien S."/>
            <person name="Platzer M."/>
            <person name="McDonald B.A."/>
            <person name="Brunner P.C."/>
        </authorList>
    </citation>
    <scope>NUCLEOTIDE SEQUENCE</scope>
</reference>
<keyword evidence="1" id="KW-0496">Mitochondrion</keyword>
<proteinExistence type="predicted"/>
<dbReference type="EMBL" id="KF650575">
    <property type="protein sequence ID" value="AHC02427.1"/>
    <property type="molecule type" value="Genomic_DNA"/>
</dbReference>
<accession>V5W7F0</accession>
<name>V5W7F0_RHYSE</name>